<dbReference type="GO" id="GO:1990281">
    <property type="term" value="C:efflux pump complex"/>
    <property type="evidence" value="ECO:0007669"/>
    <property type="project" value="TreeGrafter"/>
</dbReference>
<comment type="subcellular location">
    <subcellularLocation>
        <location evidence="1">Cell outer membrane</location>
    </subcellularLocation>
</comment>
<keyword evidence="3" id="KW-0813">Transport</keyword>
<feature type="signal peptide" evidence="9">
    <location>
        <begin position="1"/>
        <end position="22"/>
    </location>
</feature>
<dbReference type="PANTHER" id="PTHR30026">
    <property type="entry name" value="OUTER MEMBRANE PROTEIN TOLC"/>
    <property type="match status" value="1"/>
</dbReference>
<dbReference type="SUPFAM" id="SSF56954">
    <property type="entry name" value="Outer membrane efflux proteins (OEP)"/>
    <property type="match status" value="1"/>
</dbReference>
<feature type="compositionally biased region" description="Low complexity" evidence="8">
    <location>
        <begin position="275"/>
        <end position="289"/>
    </location>
</feature>
<comment type="similarity">
    <text evidence="2">Belongs to the outer membrane factor (OMF) (TC 1.B.17) family.</text>
</comment>
<dbReference type="NCBIfam" id="TIGR01844">
    <property type="entry name" value="type_I_sec_TolC"/>
    <property type="match status" value="1"/>
</dbReference>
<dbReference type="GO" id="GO:0015288">
    <property type="term" value="F:porin activity"/>
    <property type="evidence" value="ECO:0007669"/>
    <property type="project" value="TreeGrafter"/>
</dbReference>
<dbReference type="EMBL" id="JXMU01000010">
    <property type="protein sequence ID" value="KPB01519.1"/>
    <property type="molecule type" value="Genomic_DNA"/>
</dbReference>
<dbReference type="STRING" id="1514904.SU32_08030"/>
<reference evidence="10 11" key="1">
    <citation type="submission" date="2015-01" db="EMBL/GenBank/DDBJ databases">
        <title>Ahrensia donghaiensis sp. nov., a novel dimethylsulphoniopropionate-cleavage bacterium isolated from seawater and emended descriptions of the genus Ahrensia and Ahrensia kielensis.</title>
        <authorList>
            <person name="Liu J."/>
        </authorList>
    </citation>
    <scope>NUCLEOTIDE SEQUENCE [LARGE SCALE GENOMIC DNA]</scope>
    <source>
        <strain evidence="10 11">LZD062</strain>
    </source>
</reference>
<evidence type="ECO:0000256" key="4">
    <source>
        <dbReference type="ARBA" id="ARBA00022452"/>
    </source>
</evidence>
<sequence length="458" mass="48619">MRRTIFTAILTLSVCVSSVAQSAETIYGAMAKAYENNPSLNSARAGLRAVDENVPLAKSGQRPRIQATSSLLYNFSPDARGYSTASFGVEINQSIFDGFQTRNNVKGAEAGVRAERANLRNTEQNTLFDASQAFMDVVQNRQIASLRAQNIDSLNEQLRSERSRFEVGEGTRTDVAQAQASLAAARAQLIAAQAQVKSSEAIYAQIVGTQPGSLKTPAPLSKLLPRSLGQAEQIAFSGHPAIEVRNALVDSGLFSVKAAQGAFLPQVGLSASVSRNFSSSSNSGRGPSALDSSSASTTGRVGLNVTVPIYQGGQASATVRQSKEQLGQARLEVDVARDQVRAAVVSAFTQLEASRASVSANQEGLRAARLALNGVVEERSVGQRTTLDVLNARSIVLDAQIALVQAQRNQVVSSFALASAVGRLSAKRLGLGVAIKDPEEHYNAVKDKWYGLRTPDGR</sequence>
<keyword evidence="4" id="KW-1134">Transmembrane beta strand</keyword>
<comment type="caution">
    <text evidence="10">The sequence shown here is derived from an EMBL/GenBank/DDBJ whole genome shotgun (WGS) entry which is preliminary data.</text>
</comment>
<evidence type="ECO:0000256" key="6">
    <source>
        <dbReference type="ARBA" id="ARBA00023136"/>
    </source>
</evidence>
<evidence type="ECO:0000256" key="1">
    <source>
        <dbReference type="ARBA" id="ARBA00004442"/>
    </source>
</evidence>
<dbReference type="GO" id="GO:0015562">
    <property type="term" value="F:efflux transmembrane transporter activity"/>
    <property type="evidence" value="ECO:0007669"/>
    <property type="project" value="InterPro"/>
</dbReference>
<dbReference type="Gene3D" id="1.20.1600.10">
    <property type="entry name" value="Outer membrane efflux proteins (OEP)"/>
    <property type="match status" value="1"/>
</dbReference>
<keyword evidence="9" id="KW-0732">Signal</keyword>
<dbReference type="InterPro" id="IPR051906">
    <property type="entry name" value="TolC-like"/>
</dbReference>
<evidence type="ECO:0000256" key="2">
    <source>
        <dbReference type="ARBA" id="ARBA00007613"/>
    </source>
</evidence>
<keyword evidence="7" id="KW-0998">Cell outer membrane</keyword>
<dbReference type="Pfam" id="PF02321">
    <property type="entry name" value="OEP"/>
    <property type="match status" value="2"/>
</dbReference>
<evidence type="ECO:0000256" key="8">
    <source>
        <dbReference type="SAM" id="MobiDB-lite"/>
    </source>
</evidence>
<accession>A0A0M9GNB0</accession>
<evidence type="ECO:0000313" key="11">
    <source>
        <dbReference type="Proteomes" id="UP000038011"/>
    </source>
</evidence>
<dbReference type="RefSeq" id="WP_053998828.1">
    <property type="nucleotide sequence ID" value="NZ_JXMU01000010.1"/>
</dbReference>
<dbReference type="PATRIC" id="fig|1514904.3.peg.424"/>
<feature type="chain" id="PRO_5005836475" evidence="9">
    <location>
        <begin position="23"/>
        <end position="458"/>
    </location>
</feature>
<keyword evidence="6" id="KW-0472">Membrane</keyword>
<evidence type="ECO:0000313" key="10">
    <source>
        <dbReference type="EMBL" id="KPB01519.1"/>
    </source>
</evidence>
<dbReference type="AlphaFoldDB" id="A0A0M9GNB0"/>
<dbReference type="GO" id="GO:0009279">
    <property type="term" value="C:cell outer membrane"/>
    <property type="evidence" value="ECO:0007669"/>
    <property type="project" value="UniProtKB-SubCell"/>
</dbReference>
<keyword evidence="5" id="KW-0812">Transmembrane</keyword>
<evidence type="ECO:0000256" key="9">
    <source>
        <dbReference type="SAM" id="SignalP"/>
    </source>
</evidence>
<protein>
    <submittedName>
        <fullName evidence="10">Transporter</fullName>
    </submittedName>
</protein>
<organism evidence="10 11">
    <name type="scientific">Ahrensia marina</name>
    <dbReference type="NCBI Taxonomy" id="1514904"/>
    <lineage>
        <taxon>Bacteria</taxon>
        <taxon>Pseudomonadati</taxon>
        <taxon>Pseudomonadota</taxon>
        <taxon>Alphaproteobacteria</taxon>
        <taxon>Hyphomicrobiales</taxon>
        <taxon>Ahrensiaceae</taxon>
        <taxon>Ahrensia</taxon>
    </lineage>
</organism>
<evidence type="ECO:0000256" key="3">
    <source>
        <dbReference type="ARBA" id="ARBA00022448"/>
    </source>
</evidence>
<keyword evidence="11" id="KW-1185">Reference proteome</keyword>
<evidence type="ECO:0000256" key="7">
    <source>
        <dbReference type="ARBA" id="ARBA00023237"/>
    </source>
</evidence>
<dbReference type="InterPro" id="IPR010130">
    <property type="entry name" value="T1SS_OMP_TolC"/>
</dbReference>
<dbReference type="PANTHER" id="PTHR30026:SF22">
    <property type="entry name" value="OUTER MEMBRANE EFFLUX PROTEIN"/>
    <property type="match status" value="1"/>
</dbReference>
<proteinExistence type="inferred from homology"/>
<feature type="region of interest" description="Disordered" evidence="8">
    <location>
        <begin position="275"/>
        <end position="297"/>
    </location>
</feature>
<evidence type="ECO:0000256" key="5">
    <source>
        <dbReference type="ARBA" id="ARBA00022692"/>
    </source>
</evidence>
<dbReference type="InterPro" id="IPR003423">
    <property type="entry name" value="OMP_efflux"/>
</dbReference>
<dbReference type="Proteomes" id="UP000038011">
    <property type="component" value="Unassembled WGS sequence"/>
</dbReference>
<gene>
    <name evidence="10" type="ORF">SU32_08030</name>
</gene>
<name>A0A0M9GNB0_9HYPH</name>